<dbReference type="EMBL" id="CP104874">
    <property type="protein sequence ID" value="WWF06183.1"/>
    <property type="molecule type" value="Genomic_DNA"/>
</dbReference>
<sequence>MTDNLENFEAPDDLDGTAQPAGAPSAPDEDDHDLLTYSIATDRLRDQIVMDGQELTAVIANHGEDSEQATALRERIQQLRDGVERHGQAQRDHVNEREFFGE</sequence>
<feature type="region of interest" description="Disordered" evidence="1">
    <location>
        <begin position="80"/>
        <end position="102"/>
    </location>
</feature>
<evidence type="ECO:0000313" key="2">
    <source>
        <dbReference type="EMBL" id="WWF06183.1"/>
    </source>
</evidence>
<keyword evidence="3" id="KW-1185">Reference proteome</keyword>
<reference evidence="2 3" key="1">
    <citation type="submission" date="2022-09" db="EMBL/GenBank/DDBJ databases">
        <title>Complete genome sequence of Janibacter terrae strain COS04-44, PCL-degrading bacteria isolated from oil spilled coast.</title>
        <authorList>
            <person name="Park H."/>
            <person name="Kim J.Y."/>
            <person name="An S.H."/>
            <person name="Lee C.M."/>
            <person name="Weon H.-Y."/>
        </authorList>
    </citation>
    <scope>NUCLEOTIDE SEQUENCE [LARGE SCALE GENOMIC DNA]</scope>
    <source>
        <strain evidence="2 3">COS04-44</strain>
    </source>
</reference>
<dbReference type="RefSeq" id="WP_068424559.1">
    <property type="nucleotide sequence ID" value="NZ_CP104874.1"/>
</dbReference>
<name>A0ABZ2FJ48_9MICO</name>
<gene>
    <name evidence="2" type="ORF">N5P18_04740</name>
</gene>
<feature type="region of interest" description="Disordered" evidence="1">
    <location>
        <begin position="1"/>
        <end position="32"/>
    </location>
</feature>
<organism evidence="2 3">
    <name type="scientific">Janibacter terrae</name>
    <dbReference type="NCBI Taxonomy" id="103817"/>
    <lineage>
        <taxon>Bacteria</taxon>
        <taxon>Bacillati</taxon>
        <taxon>Actinomycetota</taxon>
        <taxon>Actinomycetes</taxon>
        <taxon>Micrococcales</taxon>
        <taxon>Intrasporangiaceae</taxon>
        <taxon>Janibacter</taxon>
    </lineage>
</organism>
<dbReference type="Proteomes" id="UP001381003">
    <property type="component" value="Chromosome"/>
</dbReference>
<accession>A0ABZ2FJ48</accession>
<evidence type="ECO:0000256" key="1">
    <source>
        <dbReference type="SAM" id="MobiDB-lite"/>
    </source>
</evidence>
<proteinExistence type="predicted"/>
<protein>
    <submittedName>
        <fullName evidence="2">Uncharacterized protein</fullName>
    </submittedName>
</protein>
<evidence type="ECO:0000313" key="3">
    <source>
        <dbReference type="Proteomes" id="UP001381003"/>
    </source>
</evidence>